<organism evidence="3 4">
    <name type="scientific">Mycena venus</name>
    <dbReference type="NCBI Taxonomy" id="2733690"/>
    <lineage>
        <taxon>Eukaryota</taxon>
        <taxon>Fungi</taxon>
        <taxon>Dikarya</taxon>
        <taxon>Basidiomycota</taxon>
        <taxon>Agaricomycotina</taxon>
        <taxon>Agaricomycetes</taxon>
        <taxon>Agaricomycetidae</taxon>
        <taxon>Agaricales</taxon>
        <taxon>Marasmiineae</taxon>
        <taxon>Mycenaceae</taxon>
        <taxon>Mycena</taxon>
    </lineage>
</organism>
<reference evidence="3" key="1">
    <citation type="submission" date="2020-05" db="EMBL/GenBank/DDBJ databases">
        <title>Mycena genomes resolve the evolution of fungal bioluminescence.</title>
        <authorList>
            <person name="Tsai I.J."/>
        </authorList>
    </citation>
    <scope>NUCLEOTIDE SEQUENCE</scope>
    <source>
        <strain evidence="3">CCC161011</strain>
    </source>
</reference>
<dbReference type="GO" id="GO:0008654">
    <property type="term" value="P:phospholipid biosynthetic process"/>
    <property type="evidence" value="ECO:0007669"/>
    <property type="project" value="InterPro"/>
</dbReference>
<accession>A0A8H6XDA0</accession>
<evidence type="ECO:0000313" key="4">
    <source>
        <dbReference type="Proteomes" id="UP000620124"/>
    </source>
</evidence>
<name>A0A8H6XDA0_9AGAR</name>
<dbReference type="Pfam" id="PF02666">
    <property type="entry name" value="PS_Dcarbxylase"/>
    <property type="match status" value="2"/>
</dbReference>
<sequence>MSSGGRLRRRGEGIRKLSSGNYKLRAICGFESSICRFQWLIDDAEFGECNRVAFCFFIGIKYDSPAARDIPTFIEFQGLNIDEILILWILFRMSPALFYDYGFPFGAIRINPPDGAIRKLEPSAHLIENPDDPYRLISTADRRFMAFESVSKATQLWIKGREFIVTCLLDDAHKHDSEAERYTGGTLAIFRLAPQIAGRNIPLTCVGAMMAGSTETTVKEGETAKRGQEFGYFAFAVYAQAFFRMITDHTADGSTIVLLFEKDVVEWDGDLGTPRLRTLCGWAWGSGRGCASLGGNSTALTHLYVQKHRSHTLHQRR</sequence>
<evidence type="ECO:0000313" key="3">
    <source>
        <dbReference type="EMBL" id="KAF7339225.1"/>
    </source>
</evidence>
<gene>
    <name evidence="3" type="ORF">MVEN_02000000</name>
</gene>
<dbReference type="OrthoDB" id="5973539at2759"/>
<dbReference type="PANTHER" id="PTHR10067">
    <property type="entry name" value="PHOSPHATIDYLSERINE DECARBOXYLASE"/>
    <property type="match status" value="1"/>
</dbReference>
<dbReference type="PANTHER" id="PTHR10067:SF17">
    <property type="entry name" value="PHOSPHATIDYLSERINE DECARBOXYLASE PROENZYME 2"/>
    <property type="match status" value="1"/>
</dbReference>
<dbReference type="AlphaFoldDB" id="A0A8H6XDA0"/>
<dbReference type="EMBL" id="JACAZI010000020">
    <property type="protein sequence ID" value="KAF7339225.1"/>
    <property type="molecule type" value="Genomic_DNA"/>
</dbReference>
<dbReference type="InterPro" id="IPR003817">
    <property type="entry name" value="PS_Dcarbxylase"/>
</dbReference>
<comment type="caution">
    <text evidence="3">The sequence shown here is derived from an EMBL/GenBank/DDBJ whole genome shotgun (WGS) entry which is preliminary data.</text>
</comment>
<evidence type="ECO:0000256" key="1">
    <source>
        <dbReference type="ARBA" id="ARBA00022793"/>
    </source>
</evidence>
<dbReference type="Proteomes" id="UP000620124">
    <property type="component" value="Unassembled WGS sequence"/>
</dbReference>
<proteinExistence type="predicted"/>
<keyword evidence="1" id="KW-0210">Decarboxylase</keyword>
<protein>
    <submittedName>
        <fullName evidence="3">Phosphatidylserine decarboxylase proenzyme 2</fullName>
    </submittedName>
</protein>
<evidence type="ECO:0000256" key="2">
    <source>
        <dbReference type="ARBA" id="ARBA00023239"/>
    </source>
</evidence>
<keyword evidence="4" id="KW-1185">Reference proteome</keyword>
<keyword evidence="2" id="KW-0456">Lyase</keyword>
<dbReference type="GO" id="GO:0004609">
    <property type="term" value="F:phosphatidylserine decarboxylase activity"/>
    <property type="evidence" value="ECO:0007669"/>
    <property type="project" value="InterPro"/>
</dbReference>